<feature type="domain" description="2OGFeDO JBP1/TET oxygenase" evidence="6">
    <location>
        <begin position="105"/>
        <end position="219"/>
    </location>
</feature>
<sequence>MPDVEEKLTVRIHDPDGTLCVLYSGHLRQDPDLLEKITERMKARYPQLTDADSTVPGYVFYCRHYTWYNRYNQSGDGAPKDVHPSQLTTSTCPRISQRLPELSKEAREKIEEYQNIIQDLEPLIEEVVRLLKQQLPTEYEIQAAYGKVLPLHGLPPGMVFTSLVVNVAVATDGHRDSMDMDICVLAAIGDWEGGEIVFYELGVVIDLKPGDICWFRSTDITHFNLHFKGLRASFVLTNDGAGRRWVENKNGWQPTGHVH</sequence>
<keyword evidence="8" id="KW-1185">Reference proteome</keyword>
<dbReference type="Gene3D" id="3.60.130.30">
    <property type="match status" value="1"/>
</dbReference>
<reference evidence="8" key="1">
    <citation type="journal article" date="2012" name="Science">
        <title>The Paleozoic origin of enzymatic lignin decomposition reconstructed from 31 fungal genomes.</title>
        <authorList>
            <person name="Floudas D."/>
            <person name="Binder M."/>
            <person name="Riley R."/>
            <person name="Barry K."/>
            <person name="Blanchette R.A."/>
            <person name="Henrissat B."/>
            <person name="Martinez A.T."/>
            <person name="Otillar R."/>
            <person name="Spatafora J.W."/>
            <person name="Yadav J.S."/>
            <person name="Aerts A."/>
            <person name="Benoit I."/>
            <person name="Boyd A."/>
            <person name="Carlson A."/>
            <person name="Copeland A."/>
            <person name="Coutinho P.M."/>
            <person name="de Vries R.P."/>
            <person name="Ferreira P."/>
            <person name="Findley K."/>
            <person name="Foster B."/>
            <person name="Gaskell J."/>
            <person name="Glotzer D."/>
            <person name="Gorecki P."/>
            <person name="Heitman J."/>
            <person name="Hesse C."/>
            <person name="Hori C."/>
            <person name="Igarashi K."/>
            <person name="Jurgens J.A."/>
            <person name="Kallen N."/>
            <person name="Kersten P."/>
            <person name="Kohler A."/>
            <person name="Kuees U."/>
            <person name="Kumar T.K.A."/>
            <person name="Kuo A."/>
            <person name="LaButti K."/>
            <person name="Larrondo L.F."/>
            <person name="Lindquist E."/>
            <person name="Ling A."/>
            <person name="Lombard V."/>
            <person name="Lucas S."/>
            <person name="Lundell T."/>
            <person name="Martin R."/>
            <person name="McLaughlin D.J."/>
            <person name="Morgenstern I."/>
            <person name="Morin E."/>
            <person name="Murat C."/>
            <person name="Nagy L.G."/>
            <person name="Nolan M."/>
            <person name="Ohm R.A."/>
            <person name="Patyshakuliyeva A."/>
            <person name="Rokas A."/>
            <person name="Ruiz-Duenas F.J."/>
            <person name="Sabat G."/>
            <person name="Salamov A."/>
            <person name="Samejima M."/>
            <person name="Schmutz J."/>
            <person name="Slot J.C."/>
            <person name="St John F."/>
            <person name="Stenlid J."/>
            <person name="Sun H."/>
            <person name="Sun S."/>
            <person name="Syed K."/>
            <person name="Tsang A."/>
            <person name="Wiebenga A."/>
            <person name="Young D."/>
            <person name="Pisabarro A."/>
            <person name="Eastwood D.C."/>
            <person name="Martin F."/>
            <person name="Cullen D."/>
            <person name="Grigoriev I.V."/>
            <person name="Hibbett D.S."/>
        </authorList>
    </citation>
    <scope>NUCLEOTIDE SEQUENCE [LARGE SCALE GENOMIC DNA]</scope>
    <source>
        <strain evidence="8">HHB-11173 SS5</strain>
    </source>
</reference>
<dbReference type="eggNOG" id="ENOG502SNT8">
    <property type="taxonomic scope" value="Eukaryota"/>
</dbReference>
<dbReference type="OMA" id="FVININV"/>
<keyword evidence="5" id="KW-0408">Iron</keyword>
<evidence type="ECO:0000313" key="8">
    <source>
        <dbReference type="Proteomes" id="UP000054196"/>
    </source>
</evidence>
<keyword evidence="2" id="KW-0479">Metal-binding</keyword>
<dbReference type="Proteomes" id="UP000054196">
    <property type="component" value="Unassembled WGS sequence"/>
</dbReference>
<evidence type="ECO:0000256" key="4">
    <source>
        <dbReference type="ARBA" id="ARBA00023002"/>
    </source>
</evidence>
<dbReference type="GO" id="GO:0051213">
    <property type="term" value="F:dioxygenase activity"/>
    <property type="evidence" value="ECO:0007669"/>
    <property type="project" value="UniProtKB-KW"/>
</dbReference>
<dbReference type="InterPro" id="IPR024779">
    <property type="entry name" value="2OGFeDO_JBP1/TET_oxygenase_dom"/>
</dbReference>
<accession>R7S246</accession>
<evidence type="ECO:0000259" key="6">
    <source>
        <dbReference type="Pfam" id="PF12851"/>
    </source>
</evidence>
<dbReference type="HOGENOM" id="CLU_087177_0_0_1"/>
<evidence type="ECO:0000256" key="5">
    <source>
        <dbReference type="ARBA" id="ARBA00023004"/>
    </source>
</evidence>
<dbReference type="KEGG" id="psq:PUNSTDRAFT_139665"/>
<dbReference type="GeneID" id="18880397"/>
<dbReference type="Pfam" id="PF12851">
    <property type="entry name" value="Tet_JBP"/>
    <property type="match status" value="1"/>
</dbReference>
<protein>
    <recommendedName>
        <fullName evidence="6">2OGFeDO JBP1/TET oxygenase domain-containing protein</fullName>
    </recommendedName>
</protein>
<name>R7S246_PUNST</name>
<dbReference type="RefSeq" id="XP_007389455.1">
    <property type="nucleotide sequence ID" value="XM_007389393.1"/>
</dbReference>
<evidence type="ECO:0000256" key="2">
    <source>
        <dbReference type="ARBA" id="ARBA00022723"/>
    </source>
</evidence>
<evidence type="ECO:0000256" key="1">
    <source>
        <dbReference type="ARBA" id="ARBA00001954"/>
    </source>
</evidence>
<keyword evidence="4" id="KW-0560">Oxidoreductase</keyword>
<organism evidence="7 8">
    <name type="scientific">Punctularia strigosozonata (strain HHB-11173)</name>
    <name type="common">White-rot fungus</name>
    <dbReference type="NCBI Taxonomy" id="741275"/>
    <lineage>
        <taxon>Eukaryota</taxon>
        <taxon>Fungi</taxon>
        <taxon>Dikarya</taxon>
        <taxon>Basidiomycota</taxon>
        <taxon>Agaricomycotina</taxon>
        <taxon>Agaricomycetes</taxon>
        <taxon>Corticiales</taxon>
        <taxon>Punctulariaceae</taxon>
        <taxon>Punctularia</taxon>
    </lineage>
</organism>
<gene>
    <name evidence="7" type="ORF">PUNSTDRAFT_139665</name>
</gene>
<dbReference type="OrthoDB" id="2690740at2759"/>
<evidence type="ECO:0000313" key="7">
    <source>
        <dbReference type="EMBL" id="EIN03316.1"/>
    </source>
</evidence>
<keyword evidence="3" id="KW-0223">Dioxygenase</keyword>
<comment type="cofactor">
    <cofactor evidence="1">
        <name>Fe(2+)</name>
        <dbReference type="ChEBI" id="CHEBI:29033"/>
    </cofactor>
</comment>
<dbReference type="AlphaFoldDB" id="R7S246"/>
<evidence type="ECO:0000256" key="3">
    <source>
        <dbReference type="ARBA" id="ARBA00022964"/>
    </source>
</evidence>
<dbReference type="EMBL" id="JH687644">
    <property type="protein sequence ID" value="EIN03316.1"/>
    <property type="molecule type" value="Genomic_DNA"/>
</dbReference>
<proteinExistence type="predicted"/>
<dbReference type="GO" id="GO:0046872">
    <property type="term" value="F:metal ion binding"/>
    <property type="evidence" value="ECO:0007669"/>
    <property type="project" value="UniProtKB-KW"/>
</dbReference>